<dbReference type="Gene3D" id="3.90.320.10">
    <property type="match status" value="1"/>
</dbReference>
<dbReference type="Pfam" id="PF09588">
    <property type="entry name" value="YqaJ"/>
    <property type="match status" value="1"/>
</dbReference>
<gene>
    <name evidence="2" type="ORF">B5F24_16385</name>
</gene>
<dbReference type="PANTHER" id="PTHR46609:SF6">
    <property type="entry name" value="EXONUCLEASE, PHAGE-TYPE_RECB, C-TERMINAL DOMAIN-CONTAINING PROTEIN-RELATED"/>
    <property type="match status" value="1"/>
</dbReference>
<sequence>MIEQGSKDWLVSRLGYFTGSRIGDLMTSGKKGELFGKTAMSYIYEIASERNLLPKYIEDDYYFEIYQQQVSFSNKYTDWGHEIEDFAAERYQLATGFELEECESIQHPAIPYFSASPDRIAIKGGMKKVVEIKCPLPKIFMEYMAEVKDNDTLKAVNPKYFHQIQAEMACTGLDRADFVAFCPFLKHNMRIVEITRDDIVISEFEKRITEANKMINQILNKK</sequence>
<dbReference type="CDD" id="cd22343">
    <property type="entry name" value="PDDEXK_lambda_exonuclease-like"/>
    <property type="match status" value="1"/>
</dbReference>
<dbReference type="InterPro" id="IPR011604">
    <property type="entry name" value="PDDEXK-like_dom_sf"/>
</dbReference>
<organism evidence="2 3">
    <name type="scientific">Bacteroides clarus</name>
    <dbReference type="NCBI Taxonomy" id="626929"/>
    <lineage>
        <taxon>Bacteria</taxon>
        <taxon>Pseudomonadati</taxon>
        <taxon>Bacteroidota</taxon>
        <taxon>Bacteroidia</taxon>
        <taxon>Bacteroidales</taxon>
        <taxon>Bacteroidaceae</taxon>
        <taxon>Bacteroides</taxon>
    </lineage>
</organism>
<dbReference type="Proteomes" id="UP000196587">
    <property type="component" value="Unassembled WGS sequence"/>
</dbReference>
<name>A0A1Y4JNP1_9BACE</name>
<evidence type="ECO:0000259" key="1">
    <source>
        <dbReference type="Pfam" id="PF09588"/>
    </source>
</evidence>
<protein>
    <recommendedName>
        <fullName evidence="1">YqaJ viral recombinase domain-containing protein</fullName>
    </recommendedName>
</protein>
<dbReference type="AlphaFoldDB" id="A0A1Y4JNP1"/>
<feature type="domain" description="YqaJ viral recombinase" evidence="1">
    <location>
        <begin position="8"/>
        <end position="173"/>
    </location>
</feature>
<reference evidence="3" key="1">
    <citation type="submission" date="2017-04" db="EMBL/GenBank/DDBJ databases">
        <title>Function of individual gut microbiota members based on whole genome sequencing of pure cultures obtained from chicken caecum.</title>
        <authorList>
            <person name="Medvecky M."/>
            <person name="Cejkova D."/>
            <person name="Polansky O."/>
            <person name="Karasova D."/>
            <person name="Kubasova T."/>
            <person name="Cizek A."/>
            <person name="Rychlik I."/>
        </authorList>
    </citation>
    <scope>NUCLEOTIDE SEQUENCE [LARGE SCALE GENOMIC DNA]</scope>
    <source>
        <strain evidence="3">An189</strain>
    </source>
</reference>
<dbReference type="RefSeq" id="WP_087413613.1">
    <property type="nucleotide sequence ID" value="NZ_NFKE01000019.1"/>
</dbReference>
<dbReference type="InterPro" id="IPR011335">
    <property type="entry name" value="Restrct_endonuc-II-like"/>
</dbReference>
<comment type="caution">
    <text evidence="2">The sequence shown here is derived from an EMBL/GenBank/DDBJ whole genome shotgun (WGS) entry which is preliminary data.</text>
</comment>
<evidence type="ECO:0000313" key="2">
    <source>
        <dbReference type="EMBL" id="OUP31661.1"/>
    </source>
</evidence>
<dbReference type="InterPro" id="IPR019080">
    <property type="entry name" value="YqaJ_viral_recombinase"/>
</dbReference>
<proteinExistence type="predicted"/>
<dbReference type="PANTHER" id="PTHR46609">
    <property type="entry name" value="EXONUCLEASE, PHAGE-TYPE/RECB, C-TERMINAL DOMAIN-CONTAINING PROTEIN"/>
    <property type="match status" value="1"/>
</dbReference>
<dbReference type="InterPro" id="IPR051703">
    <property type="entry name" value="NF-kappa-B_Signaling_Reg"/>
</dbReference>
<dbReference type="SUPFAM" id="SSF52980">
    <property type="entry name" value="Restriction endonuclease-like"/>
    <property type="match status" value="1"/>
</dbReference>
<dbReference type="EMBL" id="NFKE01000019">
    <property type="protein sequence ID" value="OUP31661.1"/>
    <property type="molecule type" value="Genomic_DNA"/>
</dbReference>
<accession>A0A1Y4JNP1</accession>
<evidence type="ECO:0000313" key="3">
    <source>
        <dbReference type="Proteomes" id="UP000196587"/>
    </source>
</evidence>